<comment type="caution">
    <text evidence="2">The sequence shown here is derived from an EMBL/GenBank/DDBJ whole genome shotgun (WGS) entry which is preliminary data.</text>
</comment>
<organism evidence="2 3">
    <name type="scientific">Petromyces alliaceus</name>
    <name type="common">Aspergillus alliaceus</name>
    <dbReference type="NCBI Taxonomy" id="209559"/>
    <lineage>
        <taxon>Eukaryota</taxon>
        <taxon>Fungi</taxon>
        <taxon>Dikarya</taxon>
        <taxon>Ascomycota</taxon>
        <taxon>Pezizomycotina</taxon>
        <taxon>Eurotiomycetes</taxon>
        <taxon>Eurotiomycetidae</taxon>
        <taxon>Eurotiales</taxon>
        <taxon>Aspergillaceae</taxon>
        <taxon>Aspergillus</taxon>
        <taxon>Aspergillus subgen. Circumdati</taxon>
    </lineage>
</organism>
<dbReference type="Gene3D" id="3.40.630.30">
    <property type="match status" value="1"/>
</dbReference>
<name>A0A8H6E687_PETAA</name>
<evidence type="ECO:0000313" key="3">
    <source>
        <dbReference type="Proteomes" id="UP000541154"/>
    </source>
</evidence>
<dbReference type="PANTHER" id="PTHR42791:SF1">
    <property type="entry name" value="N-ACETYLTRANSFERASE DOMAIN-CONTAINING PROTEIN"/>
    <property type="match status" value="1"/>
</dbReference>
<dbReference type="InterPro" id="IPR000182">
    <property type="entry name" value="GNAT_dom"/>
</dbReference>
<sequence>MSFEILPASSDDGPAFAGICLAAFSSPNYPHLLPLMPDVREWRIAMFKQRVDQSLRRDNPCRPVILKAWSFAHDNTTKEKERAATSPSVNDALKAAIRKRQEIMGPRPRLYGDMLAVHPSHAHQGVGLELLRWALVYADTRGLDVYLPATPVAKRN</sequence>
<accession>A0A8H6E687</accession>
<keyword evidence="3" id="KW-1185">Reference proteome</keyword>
<dbReference type="PANTHER" id="PTHR42791">
    <property type="entry name" value="GNAT FAMILY ACETYLTRANSFERASE"/>
    <property type="match status" value="1"/>
</dbReference>
<reference evidence="2 3" key="1">
    <citation type="submission" date="2019-04" db="EMBL/GenBank/DDBJ databases">
        <title>Aspergillus burnettii sp. nov., novel species from soil in southeast Queensland.</title>
        <authorList>
            <person name="Gilchrist C.L.M."/>
            <person name="Pitt J.I."/>
            <person name="Lange L."/>
            <person name="Lacey H.J."/>
            <person name="Vuong D."/>
            <person name="Midgley D.J."/>
            <person name="Greenfield P."/>
            <person name="Bradbury M."/>
            <person name="Lacey E."/>
            <person name="Busk P.K."/>
            <person name="Pilgaard B."/>
            <person name="Chooi Y.H."/>
            <person name="Piggott A.M."/>
        </authorList>
    </citation>
    <scope>NUCLEOTIDE SEQUENCE [LARGE SCALE GENOMIC DNA]</scope>
    <source>
        <strain evidence="2 3">FRR 5400</strain>
    </source>
</reference>
<dbReference type="GO" id="GO:0016747">
    <property type="term" value="F:acyltransferase activity, transferring groups other than amino-acyl groups"/>
    <property type="evidence" value="ECO:0007669"/>
    <property type="project" value="InterPro"/>
</dbReference>
<dbReference type="CDD" id="cd04301">
    <property type="entry name" value="NAT_SF"/>
    <property type="match status" value="1"/>
</dbReference>
<dbReference type="Proteomes" id="UP000541154">
    <property type="component" value="Unassembled WGS sequence"/>
</dbReference>
<evidence type="ECO:0000313" key="2">
    <source>
        <dbReference type="EMBL" id="KAF5860969.1"/>
    </source>
</evidence>
<proteinExistence type="predicted"/>
<dbReference type="AlphaFoldDB" id="A0A8H6E687"/>
<evidence type="ECO:0000259" key="1">
    <source>
        <dbReference type="Pfam" id="PF00583"/>
    </source>
</evidence>
<feature type="domain" description="N-acetyltransferase" evidence="1">
    <location>
        <begin position="101"/>
        <end position="147"/>
    </location>
</feature>
<dbReference type="EMBL" id="SPNV01000113">
    <property type="protein sequence ID" value="KAF5860969.1"/>
    <property type="molecule type" value="Genomic_DNA"/>
</dbReference>
<dbReference type="Pfam" id="PF00583">
    <property type="entry name" value="Acetyltransf_1"/>
    <property type="match status" value="1"/>
</dbReference>
<protein>
    <recommendedName>
        <fullName evidence="1">N-acetyltransferase domain-containing protein</fullName>
    </recommendedName>
</protein>
<dbReference type="InterPro" id="IPR016181">
    <property type="entry name" value="Acyl_CoA_acyltransferase"/>
</dbReference>
<dbReference type="InterPro" id="IPR052523">
    <property type="entry name" value="Trichothecene_AcTrans"/>
</dbReference>
<gene>
    <name evidence="2" type="ORF">ETB97_000879</name>
</gene>
<dbReference type="SUPFAM" id="SSF55729">
    <property type="entry name" value="Acyl-CoA N-acyltransferases (Nat)"/>
    <property type="match status" value="1"/>
</dbReference>